<name>A0A7J3I6E0_9CREN</name>
<accession>A0A7J3I6E0</accession>
<keyword evidence="6 7" id="KW-0472">Membrane</keyword>
<dbReference type="PANTHER" id="PTHR43867:SF2">
    <property type="entry name" value="CELLULOSE SYNTHASE CATALYTIC SUBUNIT A [UDP-FORMING]"/>
    <property type="match status" value="1"/>
</dbReference>
<evidence type="ECO:0000256" key="5">
    <source>
        <dbReference type="ARBA" id="ARBA00022989"/>
    </source>
</evidence>
<evidence type="ECO:0000256" key="4">
    <source>
        <dbReference type="ARBA" id="ARBA00022692"/>
    </source>
</evidence>
<sequence>MLHFIWGVSTTIIMFSFIYGIPSLYSILRDLKRVVWININSSRNSGNLYDLPMILIILPFYKEDRNSIEETFTSIVRQKYPHEKIYVLLVLERDDEQTYRHVLELSSILSSAGIDFKLVSNSSERRGKAYAINRAIELFKEMADIIVVFDAGDRIVDDMYLYKVSYLISNHGYSVVGTKVYRVSSNIIGRLSYIDTLLWYNVGLPGLVKITKIPLVSGEGLAFSKKFLEEIGGLPEVLAEDAYLTILAVSINKPIALLDSVIFEGAPSTITSYVKQRMRWYRGTLQCFKDVITKHRHRVRRRMLITLAIAYLQPIALIAPFVSTVIIIMSVFINVPYITLLVAKIELITIVLAPLYVLVNMRYFDPVAFLEPFNWMLQGIVALIALMPIRIPWFRTSSRAGINISGMYVKVRRNTVVDRDSQI</sequence>
<evidence type="ECO:0000256" key="2">
    <source>
        <dbReference type="ARBA" id="ARBA00022676"/>
    </source>
</evidence>
<reference evidence="8" key="1">
    <citation type="journal article" date="2020" name="mSystems">
        <title>Genome- and Community-Level Interaction Insights into Carbon Utilization and Element Cycling Functions of Hydrothermarchaeota in Hydrothermal Sediment.</title>
        <authorList>
            <person name="Zhou Z."/>
            <person name="Liu Y."/>
            <person name="Xu W."/>
            <person name="Pan J."/>
            <person name="Luo Z.H."/>
            <person name="Li M."/>
        </authorList>
    </citation>
    <scope>NUCLEOTIDE SEQUENCE [LARGE SCALE GENOMIC DNA]</scope>
    <source>
        <strain evidence="8">SpSt-618</strain>
    </source>
</reference>
<feature type="transmembrane region" description="Helical" evidence="7">
    <location>
        <begin position="304"/>
        <end position="332"/>
    </location>
</feature>
<keyword evidence="3 8" id="KW-0808">Transferase</keyword>
<evidence type="ECO:0000256" key="3">
    <source>
        <dbReference type="ARBA" id="ARBA00022679"/>
    </source>
</evidence>
<keyword evidence="2" id="KW-0328">Glycosyltransferase</keyword>
<dbReference type="GO" id="GO:0016020">
    <property type="term" value="C:membrane"/>
    <property type="evidence" value="ECO:0007669"/>
    <property type="project" value="UniProtKB-SubCell"/>
</dbReference>
<dbReference type="GO" id="GO:0016757">
    <property type="term" value="F:glycosyltransferase activity"/>
    <property type="evidence" value="ECO:0007669"/>
    <property type="project" value="UniProtKB-KW"/>
</dbReference>
<dbReference type="AlphaFoldDB" id="A0A7J3I6E0"/>
<evidence type="ECO:0000313" key="8">
    <source>
        <dbReference type="EMBL" id="HGN36366.1"/>
    </source>
</evidence>
<keyword evidence="4 7" id="KW-0812">Transmembrane</keyword>
<dbReference type="InterPro" id="IPR029044">
    <property type="entry name" value="Nucleotide-diphossugar_trans"/>
</dbReference>
<dbReference type="InterPro" id="IPR050321">
    <property type="entry name" value="Glycosyltr_2/OpgH_subfam"/>
</dbReference>
<dbReference type="EMBL" id="DTAI01000071">
    <property type="protein sequence ID" value="HGN36366.1"/>
    <property type="molecule type" value="Genomic_DNA"/>
</dbReference>
<gene>
    <name evidence="8" type="ORF">ENT87_02280</name>
</gene>
<keyword evidence="5 7" id="KW-1133">Transmembrane helix</keyword>
<dbReference type="Gene3D" id="3.90.550.10">
    <property type="entry name" value="Spore Coat Polysaccharide Biosynthesis Protein SpsA, Chain A"/>
    <property type="match status" value="1"/>
</dbReference>
<dbReference type="CDD" id="cd06423">
    <property type="entry name" value="CESA_like"/>
    <property type="match status" value="1"/>
</dbReference>
<evidence type="ECO:0000256" key="6">
    <source>
        <dbReference type="ARBA" id="ARBA00023136"/>
    </source>
</evidence>
<dbReference type="SUPFAM" id="SSF53448">
    <property type="entry name" value="Nucleotide-diphospho-sugar transferases"/>
    <property type="match status" value="1"/>
</dbReference>
<feature type="transmembrane region" description="Helical" evidence="7">
    <location>
        <begin position="338"/>
        <end position="361"/>
    </location>
</feature>
<evidence type="ECO:0000256" key="1">
    <source>
        <dbReference type="ARBA" id="ARBA00004141"/>
    </source>
</evidence>
<organism evidence="8">
    <name type="scientific">Ignisphaera aggregans</name>
    <dbReference type="NCBI Taxonomy" id="334771"/>
    <lineage>
        <taxon>Archaea</taxon>
        <taxon>Thermoproteota</taxon>
        <taxon>Thermoprotei</taxon>
        <taxon>Desulfurococcales</taxon>
        <taxon>Desulfurococcaceae</taxon>
        <taxon>Ignisphaera</taxon>
    </lineage>
</organism>
<feature type="transmembrane region" description="Helical" evidence="7">
    <location>
        <begin position="6"/>
        <end position="28"/>
    </location>
</feature>
<comment type="subcellular location">
    <subcellularLocation>
        <location evidence="1">Membrane</location>
        <topology evidence="1">Multi-pass membrane protein</topology>
    </subcellularLocation>
</comment>
<evidence type="ECO:0000256" key="7">
    <source>
        <dbReference type="SAM" id="Phobius"/>
    </source>
</evidence>
<protein>
    <submittedName>
        <fullName evidence="8">Glycosyltransferase family 2 protein</fullName>
    </submittedName>
</protein>
<proteinExistence type="predicted"/>
<feature type="transmembrane region" description="Helical" evidence="7">
    <location>
        <begin position="373"/>
        <end position="391"/>
    </location>
</feature>
<dbReference type="Pfam" id="PF13641">
    <property type="entry name" value="Glyco_tranf_2_3"/>
    <property type="match status" value="1"/>
</dbReference>
<comment type="caution">
    <text evidence="8">The sequence shown here is derived from an EMBL/GenBank/DDBJ whole genome shotgun (WGS) entry which is preliminary data.</text>
</comment>
<dbReference type="PANTHER" id="PTHR43867">
    <property type="entry name" value="CELLULOSE SYNTHASE CATALYTIC SUBUNIT A [UDP-FORMING]"/>
    <property type="match status" value="1"/>
</dbReference>